<dbReference type="AlphaFoldDB" id="A0A366EUR4"/>
<evidence type="ECO:0000313" key="2">
    <source>
        <dbReference type="Proteomes" id="UP000252118"/>
    </source>
</evidence>
<sequence length="82" mass="9188">MKTPLSTRKVVFLYFFRGSSLNKKNEITPDKSAAPMMIMVLASEGISEYPLPSIQFATTATINMMGIIIMILRFKVPHPLVL</sequence>
<evidence type="ECO:0000313" key="1">
    <source>
        <dbReference type="EMBL" id="RBP06118.1"/>
    </source>
</evidence>
<dbReference type="EMBL" id="QNRJ01000003">
    <property type="protein sequence ID" value="RBP06118.1"/>
    <property type="molecule type" value="Genomic_DNA"/>
</dbReference>
<proteinExistence type="predicted"/>
<dbReference type="Proteomes" id="UP000252118">
    <property type="component" value="Unassembled WGS sequence"/>
</dbReference>
<protein>
    <submittedName>
        <fullName evidence="1">Uncharacterized protein</fullName>
    </submittedName>
</protein>
<gene>
    <name evidence="1" type="ORF">DET59_103249</name>
</gene>
<organism evidence="1 2">
    <name type="scientific">Rossellomorea aquimaris</name>
    <dbReference type="NCBI Taxonomy" id="189382"/>
    <lineage>
        <taxon>Bacteria</taxon>
        <taxon>Bacillati</taxon>
        <taxon>Bacillota</taxon>
        <taxon>Bacilli</taxon>
        <taxon>Bacillales</taxon>
        <taxon>Bacillaceae</taxon>
        <taxon>Rossellomorea</taxon>
    </lineage>
</organism>
<reference evidence="1 2" key="1">
    <citation type="submission" date="2018-06" db="EMBL/GenBank/DDBJ databases">
        <title>Freshwater and sediment microbial communities from various areas in North America, analyzing microbe dynamics in response to fracking.</title>
        <authorList>
            <person name="Lamendella R."/>
        </authorList>
    </citation>
    <scope>NUCLEOTIDE SEQUENCE [LARGE SCALE GENOMIC DNA]</scope>
    <source>
        <strain evidence="1 2">97B</strain>
    </source>
</reference>
<accession>A0A366EUR4</accession>
<name>A0A366EUR4_9BACI</name>
<comment type="caution">
    <text evidence="1">The sequence shown here is derived from an EMBL/GenBank/DDBJ whole genome shotgun (WGS) entry which is preliminary data.</text>
</comment>